<feature type="compositionally biased region" description="Low complexity" evidence="1">
    <location>
        <begin position="1208"/>
        <end position="1226"/>
    </location>
</feature>
<gene>
    <name evidence="2" type="primary">PLEST006373</name>
    <name evidence="2" type="ORF">PLESTB_000788500</name>
</gene>
<keyword evidence="3" id="KW-1185">Reference proteome</keyword>
<feature type="compositionally biased region" description="Low complexity" evidence="1">
    <location>
        <begin position="2338"/>
        <end position="2364"/>
    </location>
</feature>
<feature type="region of interest" description="Disordered" evidence="1">
    <location>
        <begin position="829"/>
        <end position="869"/>
    </location>
</feature>
<feature type="region of interest" description="Disordered" evidence="1">
    <location>
        <begin position="586"/>
        <end position="712"/>
    </location>
</feature>
<sequence length="2766" mass="281586">MAHSRVQLPQSALCDHEKRLPVSFMADACSSPAVSAALRSVPATSTSTTPRVGGGAGSAATPGVARSQRPTASGTSGLPSAYSCSSLPPPGAPAAPSQRLPPPPFGSPAFALRRRTGPSRPHTHYLRSTGHRTASAADDVAMRPWWPFPPPTASAGSRSAGRVLQVEEAPLELPSTPRMPVRFVVSHVVVSSGLLNLILEGRDGNDASVRMPLPLPPQLWPQFQGTWGVPDRSRVGGDATGACGGGEGGEEGAAGRQEPQKPTRQSQPTDAEAKGRREAAAEVRQPWLLPSRPQPQPQSVLMTDPQAQPPQPGQQRQQQELVRSVGAQPPPPPPPQQRRAQSQTRRQAQRKQTDEVSSPRLGLGQAPSGPAAGGEAISDPAAGGEVISGRAAPGSLRQPRQRSDNETVPFRAAAAEATAAAAAHAAVAGAGAGTPTPRRSGTRERPASQPGLGAARGGSGGGGGGAATLGIGAWGPGAPGAAPKPAAAAAAVAAAAAAVTSGPPIGDAGEVKPAVRTTPASLDLRTWTGAGGSSSSGSSSGGAVPLLPRPAPPSVARLLAGFRPTRLVRRTGTLYLGLDEQPRQWQWPDESLEPGETLGDASPSALGRQRERQPQPQQRQRRRLRAEGQGVQARLPPLLRLLRSTTPPSSTPSEASAAGTRQGGTTRAERASLQRQNSDGAPPSAAVTHGSAEPAAAAGGGVGTQRRRGGAAASFRPTVLVSRRGSVSVRSEAEAAWRKWDAAVEAAAAAPDGAGALAEGAGALAEGGSGSASGQRPKGGALPPVLLQILRAVNPPGAASGAGAEAGAGAAASAVVGVATPSKAGPQVFGPGRAAAAPAEEAAPAPAPAPVEQEGPSAALPATAAAPPAPKASADAAAAARGFGAVTAAAPTAPKASAAGQTTGRTAAASRIGAVAAAAAGAAASAREGAAAAAAAARHVASRADSGPLSALETSILTAATLEQLYDILDERMDELGPRAVALSCRVLIGLVQRGLAAAAPVTAPPGASAGGGGGSAAAPWCSAVTGAVHCYASALDYKDQYQQYGRQHLPGGGGGGGGGGGLFRGAAARQAVGRGRSRDGGVPSPPLPPSYPAALSRQRHDMQRVDPEEAEAERDQVISGARRRVGRLARRAAALVGTGAAAATAAAAAAAASGGSLAAEAALAAVWAYGHLAEPEDQMDLDLVSDLGLGLGPVPERAAGSRSQEKGQAQQPQPQQGSAAADSVPSGGGGSGHVPFRGIMVLLWRAVVGTWLQPPPPPTTTATTPPRHGDALHGPALGPPPSAHLHTHTARGAVTRPANAHGLSGLPTPPPPPSSPPPQWAMRALWAADRGAPSLLPAVLLALSWPPPESQPQQQPQQQQPGNAEAPTRGSRGRPEQAASRDRAFFAAAVPSAGRQQAAAAQPLPLPLPQPQPQRPQQPLPAQGLDWPGLRQLQPGQLVSVLWACGRYADWLVEDSSRTRKKRDREAGLGLQARRRRAFATALLGGGGGQPGPAGDAGGDAARAAAAQLVAAAAAAALRQLHRVMGPAAAAGGGGGAECFRGTLSRQDLLAALEGATTVLGAAEAEREVLALCAALSGHPSVRLQDLTTALNLLADWLPPRTPPEGGSSATQPPPPQQQQQQQPPQPQRQPPLAALDDGAVHVPAGLHSSPGSQLPTAAKASPEPPGQPLGGGCAATAAAELRQAAPAAEDVVHASCPSVSEAEPSAEGRELASAPEPASAPSPSPSPLLPLEMAVLRLLGGMSQEQAEAALAVQSLGSRGLRPVRGWYRSELRLPRFMPPPPQQQQEQSLPPRSPRLPSSPPALTMHPLLQMQEGKEEVYYHPPPHELQEPQELQEQLRQRLTLRLLERVKHGECPGREALSDLERPELGFGAEVSRAGAAGMRASAGGSGGGAGAVVRLVRRQAYPLPLRLRLRHGLGPAEGAGIEPAPPPPSRAAAAGCTTSRTAAPSYAGGGGGGSGSSSGGLRNSLELQLLHQQHLYEDEAVRRYGTADLLDLLTALGSAAAATGAGPLPRAATVRCLLNALALRWLRSGVVQRDVRTLTAALLRLRWRPRAVVCVFTTAWRPFVVLAPYSVSDAAVAGMAQVLGCLTSHDFPYHPGGRAAAAAEGSLPWPKLRRFWVNLLALATARLRTGGMRLHDGAVTRLPDDILPAPPAAAAGATQPASIATGAGAVGTKTTAISVQQPTAAAPPPLSVRSLIRLVWSSGRQGARVPQLLGLACRLLLPLLPQLPPREVGSLAWGLGQPRFCVPRVSAALLVLLRRWLAAADDERDGDDDGGVGIGGGGGGGDGGRWTAACRVATALLQLRALQPSAPELASLLTHISTRLHRRRQRQLSQLTHLQRSQRQGQRQGLLSQGPQPRLRHDPDQRQRQPPTASSSSPPPRPPQQQQQQFQLVPQYHRRQQQHGDSQTDVFSQGATAWCSGAGGRSGQPGPSAPEGRGASGRGVGLGWRQYRGAAGEGRGAGAHARGFAPLGEGEGRALALPRWSGEGQDAKQEEAEAEVVNPRALAALLWALHSEVGPIRGSTTTSSSSSSSRSARRRLRLLASRGAASAAAAAAGGSGGGRVTAAASRAGGWAAPPHSLGRRPVPVPVSVSVPGLTRLPSGVGAGGRVGMWGGAAGASASSSASSTAYAAAAAAAGSSGGSGGPSVLDLHPDLFRASAAYLASRAADLPPTALLQLLQVMAFSREPGALACPALLAAFGRLVEVRPRWLLRSEAGARLVLECYRRLGWWPVGQVEEVGARLQELGGAPWRRKRQLGR</sequence>
<feature type="region of interest" description="Disordered" evidence="1">
    <location>
        <begin position="1255"/>
        <end position="1321"/>
    </location>
</feature>
<dbReference type="EMBL" id="BRXU01000008">
    <property type="protein sequence ID" value="GLC53799.1"/>
    <property type="molecule type" value="Genomic_DNA"/>
</dbReference>
<feature type="compositionally biased region" description="Pro residues" evidence="1">
    <location>
        <begin position="87"/>
        <end position="106"/>
    </location>
</feature>
<feature type="compositionally biased region" description="Low complexity" evidence="1">
    <location>
        <begin position="834"/>
        <end position="844"/>
    </location>
</feature>
<feature type="compositionally biased region" description="Polar residues" evidence="1">
    <location>
        <begin position="2410"/>
        <end position="2422"/>
    </location>
</feature>
<feature type="compositionally biased region" description="Low complexity" evidence="1">
    <location>
        <begin position="1386"/>
        <end position="1404"/>
    </location>
</feature>
<reference evidence="2 3" key="1">
    <citation type="journal article" date="2023" name="Commun. Biol.">
        <title>Reorganization of the ancestral sex-determining regions during the evolution of trioecy in Pleodorina starrii.</title>
        <authorList>
            <person name="Takahashi K."/>
            <person name="Suzuki S."/>
            <person name="Kawai-Toyooka H."/>
            <person name="Yamamoto K."/>
            <person name="Hamaji T."/>
            <person name="Ootsuki R."/>
            <person name="Yamaguchi H."/>
            <person name="Kawachi M."/>
            <person name="Higashiyama T."/>
            <person name="Nozaki H."/>
        </authorList>
    </citation>
    <scope>NUCLEOTIDE SEQUENCE [LARGE SCALE GENOMIC DNA]</scope>
    <source>
        <strain evidence="2 3">NIES-4479</strain>
    </source>
</reference>
<feature type="region of interest" description="Disordered" evidence="1">
    <location>
        <begin position="1776"/>
        <end position="1807"/>
    </location>
</feature>
<feature type="region of interest" description="Disordered" evidence="1">
    <location>
        <begin position="1598"/>
        <end position="1675"/>
    </location>
</feature>
<feature type="compositionally biased region" description="Low complexity" evidence="1">
    <location>
        <begin position="412"/>
        <end position="429"/>
    </location>
</feature>
<feature type="region of interest" description="Disordered" evidence="1">
    <location>
        <begin position="2526"/>
        <end position="2545"/>
    </location>
</feature>
<feature type="compositionally biased region" description="Low complexity" evidence="1">
    <location>
        <begin position="634"/>
        <end position="653"/>
    </location>
</feature>
<feature type="compositionally biased region" description="Pro residues" evidence="1">
    <location>
        <begin position="1308"/>
        <end position="1320"/>
    </location>
</feature>
<feature type="compositionally biased region" description="Basic and acidic residues" evidence="1">
    <location>
        <begin position="271"/>
        <end position="281"/>
    </location>
</feature>
<evidence type="ECO:0000313" key="3">
    <source>
        <dbReference type="Proteomes" id="UP001165080"/>
    </source>
</evidence>
<feature type="compositionally biased region" description="Low complexity" evidence="1">
    <location>
        <begin position="856"/>
        <end position="869"/>
    </location>
</feature>
<feature type="region of interest" description="Disordered" evidence="1">
    <location>
        <begin position="222"/>
        <end position="464"/>
    </location>
</feature>
<feature type="region of interest" description="Disordered" evidence="1">
    <location>
        <begin position="1193"/>
        <end position="1232"/>
    </location>
</feature>
<feature type="compositionally biased region" description="Low complexity" evidence="1">
    <location>
        <begin position="2528"/>
        <end position="2541"/>
    </location>
</feature>
<comment type="caution">
    <text evidence="2">The sequence shown here is derived from an EMBL/GenBank/DDBJ whole genome shotgun (WGS) entry which is preliminary data.</text>
</comment>
<feature type="compositionally biased region" description="Basic and acidic residues" evidence="1">
    <location>
        <begin position="1099"/>
        <end position="1108"/>
    </location>
</feature>
<feature type="region of interest" description="Disordered" evidence="1">
    <location>
        <begin position="1697"/>
        <end position="1729"/>
    </location>
</feature>
<name>A0A9W6BKI7_9CHLO</name>
<dbReference type="Proteomes" id="UP001165080">
    <property type="component" value="Unassembled WGS sequence"/>
</dbReference>
<feature type="compositionally biased region" description="Low complexity" evidence="1">
    <location>
        <begin position="337"/>
        <end position="346"/>
    </location>
</feature>
<feature type="compositionally biased region" description="Gly residues" evidence="1">
    <location>
        <begin position="238"/>
        <end position="247"/>
    </location>
</feature>
<dbReference type="OrthoDB" id="553380at2759"/>
<feature type="compositionally biased region" description="Polar residues" evidence="1">
    <location>
        <begin position="260"/>
        <end position="269"/>
    </location>
</feature>
<feature type="region of interest" description="Disordered" evidence="1">
    <location>
        <begin position="1346"/>
        <end position="1424"/>
    </location>
</feature>
<feature type="compositionally biased region" description="Gly residues" evidence="1">
    <location>
        <begin position="454"/>
        <end position="464"/>
    </location>
</feature>
<feature type="compositionally biased region" description="Pro residues" evidence="1">
    <location>
        <begin position="1720"/>
        <end position="1729"/>
    </location>
</feature>
<feature type="region of interest" description="Disordered" evidence="1">
    <location>
        <begin position="2335"/>
        <end position="2451"/>
    </location>
</feature>
<proteinExistence type="predicted"/>
<feature type="region of interest" description="Disordered" evidence="1">
    <location>
        <begin position="1070"/>
        <end position="1119"/>
    </location>
</feature>
<protein>
    <submittedName>
        <fullName evidence="2">Uncharacterized protein</fullName>
    </submittedName>
</protein>
<organism evidence="2 3">
    <name type="scientific">Pleodorina starrii</name>
    <dbReference type="NCBI Taxonomy" id="330485"/>
    <lineage>
        <taxon>Eukaryota</taxon>
        <taxon>Viridiplantae</taxon>
        <taxon>Chlorophyta</taxon>
        <taxon>core chlorophytes</taxon>
        <taxon>Chlorophyceae</taxon>
        <taxon>CS clade</taxon>
        <taxon>Chlamydomonadales</taxon>
        <taxon>Volvocaceae</taxon>
        <taxon>Pleodorina</taxon>
    </lineage>
</organism>
<feature type="compositionally biased region" description="Basic and acidic residues" evidence="1">
    <location>
        <begin position="1374"/>
        <end position="1385"/>
    </location>
</feature>
<feature type="compositionally biased region" description="Low complexity" evidence="1">
    <location>
        <begin position="1352"/>
        <end position="1362"/>
    </location>
</feature>
<feature type="compositionally biased region" description="Low complexity" evidence="1">
    <location>
        <begin position="2391"/>
        <end position="2402"/>
    </location>
</feature>
<dbReference type="PANTHER" id="PTHR36721">
    <property type="entry name" value="PROLINE-RICH FAMILY PROTEIN"/>
    <property type="match status" value="1"/>
</dbReference>
<accession>A0A9W6BKI7</accession>
<feature type="compositionally biased region" description="Low complexity" evidence="1">
    <location>
        <begin position="282"/>
        <end position="291"/>
    </location>
</feature>
<feature type="region of interest" description="Disordered" evidence="1">
    <location>
        <begin position="39"/>
        <end position="134"/>
    </location>
</feature>
<feature type="compositionally biased region" description="Pro residues" evidence="1">
    <location>
        <begin position="1405"/>
        <end position="1420"/>
    </location>
</feature>
<feature type="compositionally biased region" description="Pro residues" evidence="1">
    <location>
        <begin position="1794"/>
        <end position="1803"/>
    </location>
</feature>
<dbReference type="PANTHER" id="PTHR36721:SF1">
    <property type="entry name" value="OS04G0446401 PROTEIN"/>
    <property type="match status" value="1"/>
</dbReference>
<feature type="compositionally biased region" description="Polar residues" evidence="1">
    <location>
        <begin position="68"/>
        <end position="86"/>
    </location>
</feature>
<feature type="region of interest" description="Disordered" evidence="1">
    <location>
        <begin position="1923"/>
        <end position="1945"/>
    </location>
</feature>
<evidence type="ECO:0000313" key="2">
    <source>
        <dbReference type="EMBL" id="GLC53799.1"/>
    </source>
</evidence>
<feature type="compositionally biased region" description="Basic residues" evidence="1">
    <location>
        <begin position="112"/>
        <end position="125"/>
    </location>
</feature>
<feature type="region of interest" description="Disordered" evidence="1">
    <location>
        <begin position="520"/>
        <end position="548"/>
    </location>
</feature>
<evidence type="ECO:0000256" key="1">
    <source>
        <dbReference type="SAM" id="MobiDB-lite"/>
    </source>
</evidence>